<keyword evidence="13" id="KW-0030">Aminoacyl-tRNA synthetase</keyword>
<reference evidence="17 18" key="1">
    <citation type="submission" date="2014-04" db="EMBL/GenBank/DDBJ databases">
        <title>A new species of microsporidia sheds light on the evolution of extreme parasitism.</title>
        <authorList>
            <person name="Haag K.L."/>
            <person name="James T.Y."/>
            <person name="Larsson R."/>
            <person name="Schaer T.M."/>
            <person name="Refardt D."/>
            <person name="Pombert J.-F."/>
            <person name="Ebert D."/>
        </authorList>
    </citation>
    <scope>NUCLEOTIDE SEQUENCE [LARGE SCALE GENOMIC DNA]</scope>
    <source>
        <strain evidence="17 18">UGP3</strain>
        <tissue evidence="17">Spores</tissue>
    </source>
</reference>
<dbReference type="InterPro" id="IPR004531">
    <property type="entry name" value="Phe-tRNA-synth_IIc_bsu_arc_euk"/>
</dbReference>
<keyword evidence="18" id="KW-1185">Reference proteome</keyword>
<evidence type="ECO:0000256" key="1">
    <source>
        <dbReference type="ARBA" id="ARBA00001946"/>
    </source>
</evidence>
<evidence type="ECO:0000313" key="17">
    <source>
        <dbReference type="EMBL" id="KGG51528.1"/>
    </source>
</evidence>
<dbReference type="HOGENOM" id="CLU_020279_2_0_1"/>
<evidence type="ECO:0000256" key="14">
    <source>
        <dbReference type="ARBA" id="ARBA00033189"/>
    </source>
</evidence>
<dbReference type="GO" id="GO:0004826">
    <property type="term" value="F:phenylalanine-tRNA ligase activity"/>
    <property type="evidence" value="ECO:0007669"/>
    <property type="project" value="UniProtKB-EC"/>
</dbReference>
<dbReference type="GO" id="GO:0003723">
    <property type="term" value="F:RNA binding"/>
    <property type="evidence" value="ECO:0007669"/>
    <property type="project" value="InterPro"/>
</dbReference>
<evidence type="ECO:0000256" key="7">
    <source>
        <dbReference type="ARBA" id="ARBA00022598"/>
    </source>
</evidence>
<comment type="subcellular location">
    <subcellularLocation>
        <location evidence="2">Cytoplasm</location>
    </subcellularLocation>
</comment>
<evidence type="ECO:0000256" key="4">
    <source>
        <dbReference type="ARBA" id="ARBA00011209"/>
    </source>
</evidence>
<dbReference type="Pfam" id="PF18262">
    <property type="entry name" value="PhetRS_B1"/>
    <property type="match status" value="1"/>
</dbReference>
<dbReference type="InterPro" id="IPR045864">
    <property type="entry name" value="aa-tRNA-synth_II/BPL/LPL"/>
</dbReference>
<dbReference type="CDD" id="cd00769">
    <property type="entry name" value="PheRS_beta_core"/>
    <property type="match status" value="1"/>
</dbReference>
<keyword evidence="7" id="KW-0436">Ligase</keyword>
<dbReference type="Pfam" id="PF17759">
    <property type="entry name" value="tRNA_synthFbeta"/>
    <property type="match status" value="1"/>
</dbReference>
<comment type="caution">
    <text evidence="17">The sequence shown here is derived from an EMBL/GenBank/DDBJ whole genome shotgun (WGS) entry which is preliminary data.</text>
</comment>
<evidence type="ECO:0000256" key="12">
    <source>
        <dbReference type="ARBA" id="ARBA00022917"/>
    </source>
</evidence>
<dbReference type="OrthoDB" id="1698572at2759"/>
<dbReference type="SUPFAM" id="SSF46955">
    <property type="entry name" value="Putative DNA-binding domain"/>
    <property type="match status" value="2"/>
</dbReference>
<dbReference type="SMART" id="SM00874">
    <property type="entry name" value="B5"/>
    <property type="match status" value="1"/>
</dbReference>
<dbReference type="InterPro" id="IPR040659">
    <property type="entry name" value="PhetRS_B1"/>
</dbReference>
<comment type="catalytic activity">
    <reaction evidence="15">
        <text>tRNA(Phe) + L-phenylalanine + ATP = L-phenylalanyl-tRNA(Phe) + AMP + diphosphate + H(+)</text>
        <dbReference type="Rhea" id="RHEA:19413"/>
        <dbReference type="Rhea" id="RHEA-COMP:9668"/>
        <dbReference type="Rhea" id="RHEA-COMP:9699"/>
        <dbReference type="ChEBI" id="CHEBI:15378"/>
        <dbReference type="ChEBI" id="CHEBI:30616"/>
        <dbReference type="ChEBI" id="CHEBI:33019"/>
        <dbReference type="ChEBI" id="CHEBI:58095"/>
        <dbReference type="ChEBI" id="CHEBI:78442"/>
        <dbReference type="ChEBI" id="CHEBI:78531"/>
        <dbReference type="ChEBI" id="CHEBI:456215"/>
        <dbReference type="EC" id="6.1.1.20"/>
    </reaction>
</comment>
<protein>
    <recommendedName>
        <fullName evidence="5">phenylalanine--tRNA ligase</fullName>
        <ecNumber evidence="5">6.1.1.20</ecNumber>
    </recommendedName>
    <alternativeName>
        <fullName evidence="14">Phenylalanyl-tRNA synthetase beta subunit</fullName>
    </alternativeName>
</protein>
<dbReference type="EMBL" id="JMKJ01000255">
    <property type="protein sequence ID" value="KGG51528.1"/>
    <property type="molecule type" value="Genomic_DNA"/>
</dbReference>
<evidence type="ECO:0000256" key="3">
    <source>
        <dbReference type="ARBA" id="ARBA00007438"/>
    </source>
</evidence>
<dbReference type="InterPro" id="IPR041616">
    <property type="entry name" value="PheRS_beta_core"/>
</dbReference>
<evidence type="ECO:0000256" key="5">
    <source>
        <dbReference type="ARBA" id="ARBA00012814"/>
    </source>
</evidence>
<dbReference type="Pfam" id="PF03484">
    <property type="entry name" value="B5"/>
    <property type="match status" value="1"/>
</dbReference>
<dbReference type="GO" id="GO:0006432">
    <property type="term" value="P:phenylalanyl-tRNA aminoacylation"/>
    <property type="evidence" value="ECO:0007669"/>
    <property type="project" value="InterPro"/>
</dbReference>
<dbReference type="GeneID" id="25259578"/>
<dbReference type="PROSITE" id="PS51483">
    <property type="entry name" value="B5"/>
    <property type="match status" value="1"/>
</dbReference>
<keyword evidence="10" id="KW-0067">ATP-binding</keyword>
<dbReference type="InterPro" id="IPR045060">
    <property type="entry name" value="Phe-tRNA-ligase_IIc_bsu"/>
</dbReference>
<dbReference type="VEuPathDB" id="MicrosporidiaDB:DI09_32p130"/>
<evidence type="ECO:0000256" key="11">
    <source>
        <dbReference type="ARBA" id="ARBA00022842"/>
    </source>
</evidence>
<dbReference type="Pfam" id="PF03483">
    <property type="entry name" value="B3_4"/>
    <property type="match status" value="1"/>
</dbReference>
<dbReference type="InterPro" id="IPR005146">
    <property type="entry name" value="B3/B4_tRNA-bd"/>
</dbReference>
<gene>
    <name evidence="17" type="ORF">DI09_32p130</name>
</gene>
<evidence type="ECO:0000313" key="18">
    <source>
        <dbReference type="Proteomes" id="UP000029725"/>
    </source>
</evidence>
<dbReference type="Gene3D" id="3.50.40.10">
    <property type="entry name" value="Phenylalanyl-trna Synthetase, Chain B, domain 3"/>
    <property type="match status" value="1"/>
</dbReference>
<evidence type="ECO:0000256" key="2">
    <source>
        <dbReference type="ARBA" id="ARBA00004496"/>
    </source>
</evidence>
<dbReference type="EC" id="6.1.1.20" evidence="5"/>
<evidence type="ECO:0000256" key="9">
    <source>
        <dbReference type="ARBA" id="ARBA00022741"/>
    </source>
</evidence>
<dbReference type="PANTHER" id="PTHR10947">
    <property type="entry name" value="PHENYLALANYL-TRNA SYNTHETASE BETA CHAIN AND LEUCINE-RICH REPEAT-CONTAINING PROTEIN 47"/>
    <property type="match status" value="1"/>
</dbReference>
<dbReference type="NCBIfam" id="TIGR00471">
    <property type="entry name" value="pheT_arch"/>
    <property type="match status" value="1"/>
</dbReference>
<dbReference type="SUPFAM" id="SSF55681">
    <property type="entry name" value="Class II aaRS and biotin synthetases"/>
    <property type="match status" value="1"/>
</dbReference>
<dbReference type="Gene3D" id="3.30.56.10">
    <property type="match status" value="2"/>
</dbReference>
<dbReference type="SMART" id="SM00873">
    <property type="entry name" value="B3_4"/>
    <property type="match status" value="1"/>
</dbReference>
<dbReference type="InterPro" id="IPR005147">
    <property type="entry name" value="tRNA_synthase_B5-dom"/>
</dbReference>
<dbReference type="FunFam" id="3.50.40.10:FF:000002">
    <property type="entry name" value="phenylalanine--tRNA ligase beta subunit"/>
    <property type="match status" value="1"/>
</dbReference>
<keyword evidence="11" id="KW-0460">Magnesium</keyword>
<evidence type="ECO:0000256" key="15">
    <source>
        <dbReference type="ARBA" id="ARBA00049255"/>
    </source>
</evidence>
<dbReference type="GO" id="GO:0005524">
    <property type="term" value="F:ATP binding"/>
    <property type="evidence" value="ECO:0007669"/>
    <property type="project" value="UniProtKB-KW"/>
</dbReference>
<evidence type="ECO:0000259" key="16">
    <source>
        <dbReference type="PROSITE" id="PS51483"/>
    </source>
</evidence>
<keyword evidence="6" id="KW-0963">Cytoplasm</keyword>
<comment type="cofactor">
    <cofactor evidence="1">
        <name>Mg(2+)</name>
        <dbReference type="ChEBI" id="CHEBI:18420"/>
    </cofactor>
</comment>
<dbReference type="AlphaFoldDB" id="A0A098VR58"/>
<evidence type="ECO:0000256" key="13">
    <source>
        <dbReference type="ARBA" id="ARBA00023146"/>
    </source>
</evidence>
<comment type="similarity">
    <text evidence="3">Belongs to the phenylalanyl-tRNA synthetase beta subunit family. Type 2 subfamily.</text>
</comment>
<dbReference type="RefSeq" id="XP_013237955.1">
    <property type="nucleotide sequence ID" value="XM_013382501.1"/>
</dbReference>
<comment type="subunit">
    <text evidence="4">Tetramer of two alpha and two beta subunits.</text>
</comment>
<dbReference type="InterPro" id="IPR020825">
    <property type="entry name" value="Phe-tRNA_synthase-like_B3/B4"/>
</dbReference>
<accession>A0A098VR58</accession>
<dbReference type="Gene3D" id="3.30.930.10">
    <property type="entry name" value="Bira Bifunctional Protein, Domain 2"/>
    <property type="match status" value="1"/>
</dbReference>
<feature type="domain" description="B5" evidence="16">
    <location>
        <begin position="312"/>
        <end position="393"/>
    </location>
</feature>
<organism evidence="17 18">
    <name type="scientific">Mitosporidium daphniae</name>
    <dbReference type="NCBI Taxonomy" id="1485682"/>
    <lineage>
        <taxon>Eukaryota</taxon>
        <taxon>Fungi</taxon>
        <taxon>Fungi incertae sedis</taxon>
        <taxon>Microsporidia</taxon>
        <taxon>Mitosporidium</taxon>
    </lineage>
</organism>
<keyword evidence="9" id="KW-0547">Nucleotide-binding</keyword>
<keyword evidence="8" id="KW-0479">Metal-binding</keyword>
<evidence type="ECO:0000256" key="10">
    <source>
        <dbReference type="ARBA" id="ARBA00022840"/>
    </source>
</evidence>
<dbReference type="GO" id="GO:0000287">
    <property type="term" value="F:magnesium ion binding"/>
    <property type="evidence" value="ECO:0007669"/>
    <property type="project" value="InterPro"/>
</dbReference>
<sequence>MPTLLAPRDKLFSLIGKRFTDEEFEELCFSFGIELDDITSDRSIFEKEHSTSSCIATLDALSDEILYRIEVPANRYDLLSTEGLSVALKSYINTTIPPPSFTIDDDSQYSIQVHPNACKVRPFIFCAVLKNITFDPHSYDSFIKYQDKLHQTIGRNRSLVSIGTHDLDAIKSPFTYTGMVPEDISFIPLNQANAIKGSDIFEFYQTDLKLKKFLPLLQDKPYFPLVLDSRNTVCSLPPLINGDKSKITLNTNNVFIEVTCMDAIKGEATLRSIATAFSIYCKDKLSITPVSVLYPDNDSSPFGNSRWSLSDYSPLSFELTLQEVFRNLKVDISPQKLIELLQRMLYSVKVVESSTSQDFTVNVLVPMSRTDILHKCDVIEDIAVAYGFGNFPMTLPSTNTIAASTPMNKFSDMLRIEMALSGFTEALTLTLCSIDDLVLHLNKDVSILQKIVTIGNPKSIETQALRNTLLPGLLKTLASNKAVPLPILLFEISDVVLKTPENTTQHSDNIGAKNERRLAAVFAGQTSGFEIIHSALDRIMSMLSIQRACGSSPTTGTYSLNSSKSATFIDGRYASVYFDSRNVGELGVLHPKVLENFGISHAVSFFEIALDPFV</sequence>
<name>A0A098VR58_9MICR</name>
<dbReference type="Proteomes" id="UP000029725">
    <property type="component" value="Unassembled WGS sequence"/>
</dbReference>
<evidence type="ECO:0000256" key="6">
    <source>
        <dbReference type="ARBA" id="ARBA00022490"/>
    </source>
</evidence>
<dbReference type="InterPro" id="IPR009061">
    <property type="entry name" value="DNA-bd_dom_put_sf"/>
</dbReference>
<dbReference type="GO" id="GO:0009328">
    <property type="term" value="C:phenylalanine-tRNA ligase complex"/>
    <property type="evidence" value="ECO:0007669"/>
    <property type="project" value="TreeGrafter"/>
</dbReference>
<evidence type="ECO:0000256" key="8">
    <source>
        <dbReference type="ARBA" id="ARBA00022723"/>
    </source>
</evidence>
<proteinExistence type="inferred from homology"/>
<dbReference type="PANTHER" id="PTHR10947:SF0">
    <property type="entry name" value="PHENYLALANINE--TRNA LIGASE BETA SUBUNIT"/>
    <property type="match status" value="1"/>
</dbReference>
<keyword evidence="12" id="KW-0648">Protein biosynthesis</keyword>